<evidence type="ECO:0000256" key="2">
    <source>
        <dbReference type="ARBA" id="ARBA00007121"/>
    </source>
</evidence>
<evidence type="ECO:0000259" key="6">
    <source>
        <dbReference type="PROSITE" id="PS50902"/>
    </source>
</evidence>
<dbReference type="Gene3D" id="3.40.50.360">
    <property type="match status" value="1"/>
</dbReference>
<reference evidence="8" key="1">
    <citation type="submission" date="2016-11" db="EMBL/GenBank/DDBJ databases">
        <authorList>
            <person name="Varghese N."/>
            <person name="Submissions S."/>
        </authorList>
    </citation>
    <scope>NUCLEOTIDE SEQUENCE [LARGE SCALE GENOMIC DNA]</scope>
    <source>
        <strain evidence="8">DSM 11003</strain>
    </source>
</reference>
<dbReference type="GO" id="GO:0016651">
    <property type="term" value="F:oxidoreductase activity, acting on NAD(P)H"/>
    <property type="evidence" value="ECO:0007669"/>
    <property type="project" value="UniProtKB-ARBA"/>
</dbReference>
<dbReference type="RefSeq" id="WP_073090874.1">
    <property type="nucleotide sequence ID" value="NZ_FQWY01000012.1"/>
</dbReference>
<dbReference type="GO" id="GO:0010181">
    <property type="term" value="F:FMN binding"/>
    <property type="evidence" value="ECO:0007669"/>
    <property type="project" value="InterPro"/>
</dbReference>
<accession>A0A1M5MQ97</accession>
<dbReference type="InterPro" id="IPR010693">
    <property type="entry name" value="Divergent_4Fe-4S_mono-cluster"/>
</dbReference>
<protein>
    <submittedName>
        <fullName evidence="7">Flavorubredoxin</fullName>
    </submittedName>
</protein>
<dbReference type="SUPFAM" id="SSF52218">
    <property type="entry name" value="Flavoproteins"/>
    <property type="match status" value="1"/>
</dbReference>
<dbReference type="Pfam" id="PF06902">
    <property type="entry name" value="Fer4_19"/>
    <property type="match status" value="1"/>
</dbReference>
<dbReference type="STRING" id="1123382.SAMN02745221_00985"/>
<dbReference type="InterPro" id="IPR045761">
    <property type="entry name" value="ODP_dom"/>
</dbReference>
<dbReference type="Proteomes" id="UP000242329">
    <property type="component" value="Unassembled WGS sequence"/>
</dbReference>
<sequence length="512" mass="58564">MQAVEIRPDVYWVGVQDPELRTFDIIMRTENGSSYNAYLVRGEKNALIDTVKAKFADEFIERIKAIMPIENIDYLVLQHAEPDHAGAVEKILELNPEMTVVAHPNTVEFLHEILNRDFKYKRVGNGKELDLGGKTLHFISALLLHWPDNIYSYLKEEKILFSGDSFGSHYADERLFDDIIGDSFMHDFAYYYDKIMHPFKKQVYATMTKLEGLEIEMICPAHGPLLRKEPQRYIELYRKWSEPLPAREIPKIVIVYASAYGYTTLLKDKIIETMSRLGDFEIRCYDLESVEYARILADLEDACALLIGSPTINKDAPSVVWDFLSRLSPVVHQQLVAAAFGSYGWSGEAVLNIEKRLLTLRMHVVPGLRVRLKPDGAKLKEAEAFAERLVEAIQEKRKNIPNIFLPIFSDIREGKEEAGTGNMREYVSSDLIVYWYPDKCIHDTNCFVNLPEVFAPEKRPWVNLKGADPVAIMRNIDNCPSGALQYSIPETSSIPAEFTGGKGLRKDYRKQK</sequence>
<evidence type="ECO:0000256" key="1">
    <source>
        <dbReference type="ARBA" id="ARBA00001962"/>
    </source>
</evidence>
<dbReference type="CDD" id="cd07709">
    <property type="entry name" value="flavodiiron_proteins_MBL-fold"/>
    <property type="match status" value="1"/>
</dbReference>
<keyword evidence="3" id="KW-0813">Transport</keyword>
<dbReference type="Pfam" id="PF19583">
    <property type="entry name" value="ODP"/>
    <property type="match status" value="1"/>
</dbReference>
<dbReference type="EMBL" id="FQWY01000012">
    <property type="protein sequence ID" value="SHG79069.1"/>
    <property type="molecule type" value="Genomic_DNA"/>
</dbReference>
<name>A0A1M5MQ97_9FIRM</name>
<dbReference type="SMART" id="SM00849">
    <property type="entry name" value="Lactamase_B"/>
    <property type="match status" value="1"/>
</dbReference>
<organism evidence="7 8">
    <name type="scientific">Thermosyntropha lipolytica DSM 11003</name>
    <dbReference type="NCBI Taxonomy" id="1123382"/>
    <lineage>
        <taxon>Bacteria</taxon>
        <taxon>Bacillati</taxon>
        <taxon>Bacillota</taxon>
        <taxon>Clostridia</taxon>
        <taxon>Eubacteriales</taxon>
        <taxon>Syntrophomonadaceae</taxon>
        <taxon>Thermosyntropha</taxon>
    </lineage>
</organism>
<feature type="domain" description="Flavodoxin-like" evidence="6">
    <location>
        <begin position="252"/>
        <end position="390"/>
    </location>
</feature>
<evidence type="ECO:0000256" key="5">
    <source>
        <dbReference type="ARBA" id="ARBA00023004"/>
    </source>
</evidence>
<dbReference type="InterPro" id="IPR051285">
    <property type="entry name" value="NADH_oxidoreductase_modular"/>
</dbReference>
<keyword evidence="4" id="KW-0249">Electron transport</keyword>
<gene>
    <name evidence="7" type="ORF">SAMN02745221_00985</name>
</gene>
<keyword evidence="5" id="KW-0408">Iron</keyword>
<evidence type="ECO:0000256" key="3">
    <source>
        <dbReference type="ARBA" id="ARBA00022448"/>
    </source>
</evidence>
<dbReference type="SUPFAM" id="SSF56281">
    <property type="entry name" value="Metallo-hydrolase/oxidoreductase"/>
    <property type="match status" value="1"/>
</dbReference>
<dbReference type="Gene3D" id="3.60.15.10">
    <property type="entry name" value="Ribonuclease Z/Hydroxyacylglutathione hydrolase-like"/>
    <property type="match status" value="1"/>
</dbReference>
<dbReference type="Pfam" id="PF00258">
    <property type="entry name" value="Flavodoxin_1"/>
    <property type="match status" value="1"/>
</dbReference>
<evidence type="ECO:0000313" key="7">
    <source>
        <dbReference type="EMBL" id="SHG79069.1"/>
    </source>
</evidence>
<evidence type="ECO:0000256" key="4">
    <source>
        <dbReference type="ARBA" id="ARBA00022982"/>
    </source>
</evidence>
<comment type="similarity">
    <text evidence="2">In the N-terminal section; belongs to the zinc metallo-hydrolase group 3 family.</text>
</comment>
<dbReference type="AlphaFoldDB" id="A0A1M5MQ97"/>
<dbReference type="InterPro" id="IPR001279">
    <property type="entry name" value="Metallo-B-lactamas"/>
</dbReference>
<dbReference type="InterPro" id="IPR029039">
    <property type="entry name" value="Flavoprotein-like_sf"/>
</dbReference>
<comment type="cofactor">
    <cofactor evidence="1">
        <name>Fe cation</name>
        <dbReference type="ChEBI" id="CHEBI:24875"/>
    </cofactor>
</comment>
<proteinExistence type="inferred from homology"/>
<dbReference type="InterPro" id="IPR036866">
    <property type="entry name" value="RibonucZ/Hydroxyglut_hydro"/>
</dbReference>
<dbReference type="OrthoDB" id="9807946at2"/>
<keyword evidence="8" id="KW-1185">Reference proteome</keyword>
<dbReference type="PROSITE" id="PS50902">
    <property type="entry name" value="FLAVODOXIN_LIKE"/>
    <property type="match status" value="1"/>
</dbReference>
<evidence type="ECO:0000313" key="8">
    <source>
        <dbReference type="Proteomes" id="UP000242329"/>
    </source>
</evidence>
<dbReference type="PANTHER" id="PTHR32145">
    <property type="entry name" value="DIFLAVIN FLAVOPROTEIN A 2-RELATED"/>
    <property type="match status" value="1"/>
</dbReference>
<dbReference type="InterPro" id="IPR008254">
    <property type="entry name" value="Flavodoxin/NO_synth"/>
</dbReference>
<dbReference type="PANTHER" id="PTHR32145:SF11">
    <property type="entry name" value="DIFLAVIN FLAVOPROTEIN A 2-RELATED"/>
    <property type="match status" value="1"/>
</dbReference>